<evidence type="ECO:0000313" key="2">
    <source>
        <dbReference type="EMBL" id="RRK32117.1"/>
    </source>
</evidence>
<reference evidence="2" key="1">
    <citation type="submission" date="2018-10" db="EMBL/GenBank/DDBJ databases">
        <title>Schaedlerella arabinophila gen. nov. sp. nov., isolated from the mouse intestinal tract and comparative analysis with the genome of the closely related altered Schaedler flora strain ASF502.</title>
        <authorList>
            <person name="Miyake S."/>
            <person name="Soh M."/>
            <person name="Seedorf H."/>
        </authorList>
    </citation>
    <scope>NUCLEOTIDE SEQUENCE [LARGE SCALE GENOMIC DNA]</scope>
    <source>
        <strain evidence="2">DSM 106076</strain>
    </source>
</reference>
<feature type="compositionally biased region" description="Basic and acidic residues" evidence="1">
    <location>
        <begin position="171"/>
        <end position="196"/>
    </location>
</feature>
<keyword evidence="3" id="KW-1185">Reference proteome</keyword>
<feature type="compositionally biased region" description="Basic and acidic residues" evidence="1">
    <location>
        <begin position="208"/>
        <end position="292"/>
    </location>
</feature>
<evidence type="ECO:0000256" key="1">
    <source>
        <dbReference type="SAM" id="MobiDB-lite"/>
    </source>
</evidence>
<dbReference type="Pfam" id="PF04404">
    <property type="entry name" value="ERF"/>
    <property type="match status" value="1"/>
</dbReference>
<evidence type="ECO:0008006" key="4">
    <source>
        <dbReference type="Google" id="ProtNLM"/>
    </source>
</evidence>
<protein>
    <recommendedName>
        <fullName evidence="4">ERF superfamily</fullName>
    </recommendedName>
</protein>
<dbReference type="EMBL" id="RHJS01000002">
    <property type="protein sequence ID" value="RRK32117.1"/>
    <property type="molecule type" value="Genomic_DNA"/>
</dbReference>
<feature type="region of interest" description="Disordered" evidence="1">
    <location>
        <begin position="145"/>
        <end position="297"/>
    </location>
</feature>
<sequence length="388" mass="43705">MGKYQYMNLEQKLAKIRKKMPVLLKKYHNEESDYDFATLDDIYESLTPALNKYGVNFDIVGEKPTQFDTNGNPEYLTLDKDNYWRYESDLELCWTNIDNPKEVNRAVIHIIGTNEIPDKAHGTALTYGLKYYFRNKFCMRQLGSVQEDPDGMGYSTEEAETDAERNPSSQHRNEKGTKSENSVSEKKDRKEMEAKSGKNRIPGNACPEPKETMEPGDGEKSAKPEHLRNGGKEPEKDGINGEKSVPEAKKSKIPVKNEKPGEPQGKTEKADSQRTEAVKQPEEAEDGFHTVDEGEVPFDESGFLDELEQEMEEQTEDADSGLEAAKNFVCTFGLYNGTTLGEMMVSGIKGLEAVKWIANRYKGPDKSMVEAAKLLLENQDLVIMQQAA</sequence>
<proteinExistence type="predicted"/>
<accession>A0A3R8R4W5</accession>
<gene>
    <name evidence="2" type="ORF">EBB54_12600</name>
</gene>
<evidence type="ECO:0000313" key="3">
    <source>
        <dbReference type="Proteomes" id="UP000274920"/>
    </source>
</evidence>
<comment type="caution">
    <text evidence="2">The sequence shown here is derived from an EMBL/GenBank/DDBJ whole genome shotgun (WGS) entry which is preliminary data.</text>
</comment>
<dbReference type="AlphaFoldDB" id="A0A3R8R4W5"/>
<dbReference type="InterPro" id="IPR007499">
    <property type="entry name" value="ERF_bacteria_virus"/>
</dbReference>
<dbReference type="Proteomes" id="UP000274920">
    <property type="component" value="Unassembled WGS sequence"/>
</dbReference>
<organism evidence="2 3">
    <name type="scientific">Schaedlerella arabinosiphila</name>
    <dbReference type="NCBI Taxonomy" id="2044587"/>
    <lineage>
        <taxon>Bacteria</taxon>
        <taxon>Bacillati</taxon>
        <taxon>Bacillota</taxon>
        <taxon>Clostridia</taxon>
        <taxon>Lachnospirales</taxon>
        <taxon>Lachnospiraceae</taxon>
        <taxon>Schaedlerella</taxon>
    </lineage>
</organism>
<dbReference type="RefSeq" id="WP_125127642.1">
    <property type="nucleotide sequence ID" value="NZ_RHJS01000002.1"/>
</dbReference>
<name>A0A3R8R4W5_9FIRM</name>